<gene>
    <name evidence="1" type="ORF">DB30_00532</name>
</gene>
<evidence type="ECO:0000313" key="2">
    <source>
        <dbReference type="Proteomes" id="UP000031599"/>
    </source>
</evidence>
<name>A0A0C1Z693_9BACT</name>
<comment type="caution">
    <text evidence="1">The sequence shown here is derived from an EMBL/GenBank/DDBJ whole genome shotgun (WGS) entry which is preliminary data.</text>
</comment>
<organism evidence="1 2">
    <name type="scientific">Enhygromyxa salina</name>
    <dbReference type="NCBI Taxonomy" id="215803"/>
    <lineage>
        <taxon>Bacteria</taxon>
        <taxon>Pseudomonadati</taxon>
        <taxon>Myxococcota</taxon>
        <taxon>Polyangia</taxon>
        <taxon>Nannocystales</taxon>
        <taxon>Nannocystaceae</taxon>
        <taxon>Enhygromyxa</taxon>
    </lineage>
</organism>
<protein>
    <submittedName>
        <fullName evidence="1">Uncharacterized protein</fullName>
    </submittedName>
</protein>
<sequence>MLGIIAAWLGLGLGLGLAPCGCDSGASVERERERLDPSPQRVDLRERAVLEGDVVERLDAGCYVYLRLSITHDSAAPWLAPHTQLRWVAVDGRSPGLGERVQARSLGRRSRVWEPRLERDFEVLEYVALLQ</sequence>
<accession>A0A0C1Z693</accession>
<reference evidence="1 2" key="1">
    <citation type="submission" date="2014-12" db="EMBL/GenBank/DDBJ databases">
        <title>Genome assembly of Enhygromyxa salina DSM 15201.</title>
        <authorList>
            <person name="Sharma G."/>
            <person name="Subramanian S."/>
        </authorList>
    </citation>
    <scope>NUCLEOTIDE SEQUENCE [LARGE SCALE GENOMIC DNA]</scope>
    <source>
        <strain evidence="1 2">DSM 15201</strain>
    </source>
</reference>
<dbReference type="AlphaFoldDB" id="A0A0C1Z693"/>
<proteinExistence type="predicted"/>
<evidence type="ECO:0000313" key="1">
    <source>
        <dbReference type="EMBL" id="KIG13154.1"/>
    </source>
</evidence>
<dbReference type="Proteomes" id="UP000031599">
    <property type="component" value="Unassembled WGS sequence"/>
</dbReference>
<dbReference type="EMBL" id="JMCC02000106">
    <property type="protein sequence ID" value="KIG13154.1"/>
    <property type="molecule type" value="Genomic_DNA"/>
</dbReference>